<proteinExistence type="predicted"/>
<keyword evidence="1" id="KW-0812">Transmembrane</keyword>
<sequence length="239" mass="26671">MSLTKDILSHEKKTIVKLYFVFNIFRFVAAFVPIGVVITKQEQTSEWVSPLPALEYATAYMSPLKPLRPPQELRQKRQTSNRMPVIRGPPGAIGYPGILGHPGIRGQKGDKGESGMMIIDDYMSDITAPKGIMGEKDPKGTKGQPGFKGFPGDNDICQCDCNIYLPSTIERRKQDPSLRRRRSSAARACAAPGCCEPECFARRSRRVSYLCYIRRTQRGPISAPTSLISRSRLRRPGLL</sequence>
<keyword evidence="1" id="KW-1133">Transmembrane helix</keyword>
<organism evidence="2 3">
    <name type="scientific">Bicyclus anynana</name>
    <name type="common">Squinting bush brown butterfly</name>
    <dbReference type="NCBI Taxonomy" id="110368"/>
    <lineage>
        <taxon>Eukaryota</taxon>
        <taxon>Metazoa</taxon>
        <taxon>Ecdysozoa</taxon>
        <taxon>Arthropoda</taxon>
        <taxon>Hexapoda</taxon>
        <taxon>Insecta</taxon>
        <taxon>Pterygota</taxon>
        <taxon>Neoptera</taxon>
        <taxon>Endopterygota</taxon>
        <taxon>Lepidoptera</taxon>
        <taxon>Glossata</taxon>
        <taxon>Ditrysia</taxon>
        <taxon>Papilionoidea</taxon>
        <taxon>Nymphalidae</taxon>
        <taxon>Satyrinae</taxon>
        <taxon>Satyrini</taxon>
        <taxon>Mycalesina</taxon>
        <taxon>Bicyclus</taxon>
    </lineage>
</organism>
<keyword evidence="2" id="KW-1185">Reference proteome</keyword>
<reference evidence="3" key="1">
    <citation type="submission" date="2025-08" db="UniProtKB">
        <authorList>
            <consortium name="RefSeq"/>
        </authorList>
    </citation>
    <scope>IDENTIFICATION</scope>
</reference>
<feature type="transmembrane region" description="Helical" evidence="1">
    <location>
        <begin position="20"/>
        <end position="38"/>
    </location>
</feature>
<gene>
    <name evidence="3" type="primary">LOC128199493</name>
</gene>
<name>A0ABM3M1N2_BICAN</name>
<dbReference type="GeneID" id="128199493"/>
<dbReference type="RefSeq" id="XP_052745377.1">
    <property type="nucleotide sequence ID" value="XM_052889417.1"/>
</dbReference>
<dbReference type="Proteomes" id="UP001652582">
    <property type="component" value="Chromosome 25"/>
</dbReference>
<evidence type="ECO:0000313" key="3">
    <source>
        <dbReference type="RefSeq" id="XP_052745377.1"/>
    </source>
</evidence>
<evidence type="ECO:0000313" key="2">
    <source>
        <dbReference type="Proteomes" id="UP001652582"/>
    </source>
</evidence>
<evidence type="ECO:0000256" key="1">
    <source>
        <dbReference type="SAM" id="Phobius"/>
    </source>
</evidence>
<protein>
    <submittedName>
        <fullName evidence="3">Acetylcholinesterase collagenic tail peptide-like</fullName>
    </submittedName>
</protein>
<keyword evidence="1" id="KW-0472">Membrane</keyword>
<accession>A0ABM3M1N2</accession>